<protein>
    <submittedName>
        <fullName evidence="1">RNA polymerase sigma-70 factor (ECF subfamily)</fullName>
    </submittedName>
</protein>
<name>A0ABS4WL95_9MICO</name>
<dbReference type="EMBL" id="JAGIOA010000001">
    <property type="protein sequence ID" value="MBP2376978.1"/>
    <property type="molecule type" value="Genomic_DNA"/>
</dbReference>
<organism evidence="1 2">
    <name type="scientific">Microbacterium phyllosphaerae</name>
    <dbReference type="NCBI Taxonomy" id="124798"/>
    <lineage>
        <taxon>Bacteria</taxon>
        <taxon>Bacillati</taxon>
        <taxon>Actinomycetota</taxon>
        <taxon>Actinomycetes</taxon>
        <taxon>Micrococcales</taxon>
        <taxon>Microbacteriaceae</taxon>
        <taxon>Microbacterium</taxon>
    </lineage>
</organism>
<dbReference type="RefSeq" id="WP_210096389.1">
    <property type="nucleotide sequence ID" value="NZ_BAAAIO010000001.1"/>
</dbReference>
<sequence length="136" mass="14444">MTRRQYPAWLRRKRRGAADRDDMEALAIALAAGDRAGIRAVLHSHAVLIVDSGGLIPRSAVPIGGRVAASAGLAALMTPETSVVTTSINGVPGLVFERGDTVLAAVTAESRSGLLTSVWVVCNPEKLRHWNRGPRL</sequence>
<dbReference type="PANTHER" id="PTHR30173:SF43">
    <property type="entry name" value="ECF RNA POLYMERASE SIGMA FACTOR SIGI-RELATED"/>
    <property type="match status" value="1"/>
</dbReference>
<dbReference type="InterPro" id="IPR032710">
    <property type="entry name" value="NTF2-like_dom_sf"/>
</dbReference>
<accession>A0ABS4WL95</accession>
<dbReference type="SUPFAM" id="SSF54427">
    <property type="entry name" value="NTF2-like"/>
    <property type="match status" value="1"/>
</dbReference>
<dbReference type="InterPro" id="IPR052704">
    <property type="entry name" value="ECF_Sigma-70_Domain"/>
</dbReference>
<evidence type="ECO:0000313" key="1">
    <source>
        <dbReference type="EMBL" id="MBP2376978.1"/>
    </source>
</evidence>
<evidence type="ECO:0000313" key="2">
    <source>
        <dbReference type="Proteomes" id="UP000703720"/>
    </source>
</evidence>
<comment type="caution">
    <text evidence="1">The sequence shown here is derived from an EMBL/GenBank/DDBJ whole genome shotgun (WGS) entry which is preliminary data.</text>
</comment>
<dbReference type="Proteomes" id="UP000703720">
    <property type="component" value="Unassembled WGS sequence"/>
</dbReference>
<keyword evidence="2" id="KW-1185">Reference proteome</keyword>
<proteinExistence type="predicted"/>
<dbReference type="PANTHER" id="PTHR30173">
    <property type="entry name" value="SIGMA 19 FACTOR"/>
    <property type="match status" value="1"/>
</dbReference>
<reference evidence="1 2" key="1">
    <citation type="submission" date="2021-03" db="EMBL/GenBank/DDBJ databases">
        <title>Sequencing the genomes of 1000 actinobacteria strains.</title>
        <authorList>
            <person name="Klenk H.-P."/>
        </authorList>
    </citation>
    <scope>NUCLEOTIDE SEQUENCE [LARGE SCALE GENOMIC DNA]</scope>
    <source>
        <strain evidence="1 2">DSM 13468</strain>
    </source>
</reference>
<gene>
    <name evidence="1" type="ORF">JOF42_000473</name>
</gene>